<dbReference type="AlphaFoldDB" id="A0A0E9QJZ2"/>
<reference evidence="1" key="2">
    <citation type="journal article" date="2015" name="Fish Shellfish Immunol.">
        <title>Early steps in the European eel (Anguilla anguilla)-Vibrio vulnificus interaction in the gills: Role of the RtxA13 toxin.</title>
        <authorList>
            <person name="Callol A."/>
            <person name="Pajuelo D."/>
            <person name="Ebbesson L."/>
            <person name="Teles M."/>
            <person name="MacKenzie S."/>
            <person name="Amaro C."/>
        </authorList>
    </citation>
    <scope>NUCLEOTIDE SEQUENCE</scope>
</reference>
<sequence length="51" mass="5739">MATRQRQNTNTPGCGRKSRLLGSTQLLSPNVLYDVGISYFYFNPFILANIT</sequence>
<protein>
    <submittedName>
        <fullName evidence="1">Uncharacterized protein</fullName>
    </submittedName>
</protein>
<organism evidence="1">
    <name type="scientific">Anguilla anguilla</name>
    <name type="common">European freshwater eel</name>
    <name type="synonym">Muraena anguilla</name>
    <dbReference type="NCBI Taxonomy" id="7936"/>
    <lineage>
        <taxon>Eukaryota</taxon>
        <taxon>Metazoa</taxon>
        <taxon>Chordata</taxon>
        <taxon>Craniata</taxon>
        <taxon>Vertebrata</taxon>
        <taxon>Euteleostomi</taxon>
        <taxon>Actinopterygii</taxon>
        <taxon>Neopterygii</taxon>
        <taxon>Teleostei</taxon>
        <taxon>Anguilliformes</taxon>
        <taxon>Anguillidae</taxon>
        <taxon>Anguilla</taxon>
    </lineage>
</organism>
<reference evidence="1" key="1">
    <citation type="submission" date="2014-11" db="EMBL/GenBank/DDBJ databases">
        <authorList>
            <person name="Amaro Gonzalez C."/>
        </authorList>
    </citation>
    <scope>NUCLEOTIDE SEQUENCE</scope>
</reference>
<dbReference type="EMBL" id="GBXM01091775">
    <property type="protein sequence ID" value="JAH16802.1"/>
    <property type="molecule type" value="Transcribed_RNA"/>
</dbReference>
<accession>A0A0E9QJZ2</accession>
<name>A0A0E9QJZ2_ANGAN</name>
<proteinExistence type="predicted"/>
<evidence type="ECO:0000313" key="1">
    <source>
        <dbReference type="EMBL" id="JAH16802.1"/>
    </source>
</evidence>